<dbReference type="EMBL" id="FOGZ01000027">
    <property type="protein sequence ID" value="SES00125.1"/>
    <property type="molecule type" value="Genomic_DNA"/>
</dbReference>
<dbReference type="InterPro" id="IPR015946">
    <property type="entry name" value="KH_dom-like_a/b"/>
</dbReference>
<dbReference type="Pfam" id="PF02566">
    <property type="entry name" value="OsmC"/>
    <property type="match status" value="1"/>
</dbReference>
<gene>
    <name evidence="1" type="ORF">SAMN05443377_12729</name>
</gene>
<dbReference type="SUPFAM" id="SSF82784">
    <property type="entry name" value="OsmC-like"/>
    <property type="match status" value="1"/>
</dbReference>
<dbReference type="PANTHER" id="PTHR34352:SF1">
    <property type="entry name" value="PROTEIN YHFA"/>
    <property type="match status" value="1"/>
</dbReference>
<dbReference type="AlphaFoldDB" id="A0A1H9TSB8"/>
<accession>A0A1H9TSB8</accession>
<sequence length="152" mass="16251">MSKRSPRSVTLQRVDEAHYRVVNERGLSLDFGHGDGLFSPVELLLAAIAGCSSVDVDSVTTRHSIPESFEVKASGDYTVDGQGAHKLEDVVLDFAVRFPDSPEGRAAERLVARVVKLSHDKECTVSRTVELPTSVTSMVDGRVVAASGGAGR</sequence>
<dbReference type="Proteomes" id="UP000198815">
    <property type="component" value="Unassembled WGS sequence"/>
</dbReference>
<evidence type="ECO:0000313" key="1">
    <source>
        <dbReference type="EMBL" id="SES00125.1"/>
    </source>
</evidence>
<keyword evidence="2" id="KW-1185">Reference proteome</keyword>
<dbReference type="InterPro" id="IPR036102">
    <property type="entry name" value="OsmC/Ohrsf"/>
</dbReference>
<dbReference type="RefSeq" id="WP_091971030.1">
    <property type="nucleotide sequence ID" value="NZ_FOGZ01000027.1"/>
</dbReference>
<dbReference type="OrthoDB" id="4864805at2"/>
<organism evidence="1 2">
    <name type="scientific">Propionibacterium cyclohexanicum</name>
    <dbReference type="NCBI Taxonomy" id="64702"/>
    <lineage>
        <taxon>Bacteria</taxon>
        <taxon>Bacillati</taxon>
        <taxon>Actinomycetota</taxon>
        <taxon>Actinomycetes</taxon>
        <taxon>Propionibacteriales</taxon>
        <taxon>Propionibacteriaceae</taxon>
        <taxon>Propionibacterium</taxon>
    </lineage>
</organism>
<dbReference type="PANTHER" id="PTHR34352">
    <property type="entry name" value="PROTEIN YHFA"/>
    <property type="match status" value="1"/>
</dbReference>
<dbReference type="InterPro" id="IPR003718">
    <property type="entry name" value="OsmC/Ohr_fam"/>
</dbReference>
<reference evidence="1 2" key="1">
    <citation type="submission" date="2016-10" db="EMBL/GenBank/DDBJ databases">
        <authorList>
            <person name="de Groot N.N."/>
        </authorList>
    </citation>
    <scope>NUCLEOTIDE SEQUENCE [LARGE SCALE GENOMIC DNA]</scope>
    <source>
        <strain evidence="1 2">DSM 16859</strain>
    </source>
</reference>
<evidence type="ECO:0000313" key="2">
    <source>
        <dbReference type="Proteomes" id="UP000198815"/>
    </source>
</evidence>
<name>A0A1H9TSB8_9ACTN</name>
<proteinExistence type="predicted"/>
<dbReference type="Gene3D" id="3.30.300.20">
    <property type="match status" value="1"/>
</dbReference>
<protein>
    <submittedName>
        <fullName evidence="1">Uncharacterized OsmC-related protein</fullName>
    </submittedName>
</protein>
<dbReference type="STRING" id="64702.SAMN05443377_12729"/>